<dbReference type="PANTHER" id="PTHR38048">
    <property type="entry name" value="EXPRESSED PROTEIN"/>
    <property type="match status" value="1"/>
</dbReference>
<evidence type="ECO:0000313" key="4">
    <source>
        <dbReference type="Proteomes" id="UP000799302"/>
    </source>
</evidence>
<gene>
    <name evidence="3" type="ORF">BT63DRAFT_411532</name>
</gene>
<dbReference type="InterPro" id="IPR053206">
    <property type="entry name" value="Dimeric_xanthone_biosynth"/>
</dbReference>
<accession>A0A6A6ULB6</accession>
<protein>
    <recommendedName>
        <fullName evidence="2">Hemerythrin-like domain-containing protein</fullName>
    </recommendedName>
</protein>
<keyword evidence="4" id="KW-1185">Reference proteome</keyword>
<dbReference type="EMBL" id="MU004232">
    <property type="protein sequence ID" value="KAF2672247.1"/>
    <property type="molecule type" value="Genomic_DNA"/>
</dbReference>
<name>A0A6A6ULB6_9PEZI</name>
<feature type="region of interest" description="Disordered" evidence="1">
    <location>
        <begin position="1"/>
        <end position="20"/>
    </location>
</feature>
<dbReference type="AlphaFoldDB" id="A0A6A6ULB6"/>
<evidence type="ECO:0000259" key="2">
    <source>
        <dbReference type="Pfam" id="PF01814"/>
    </source>
</evidence>
<dbReference type="InterPro" id="IPR012312">
    <property type="entry name" value="Hemerythrin-like"/>
</dbReference>
<dbReference type="OrthoDB" id="10044044at2759"/>
<dbReference type="Proteomes" id="UP000799302">
    <property type="component" value="Unassembled WGS sequence"/>
</dbReference>
<dbReference type="Gene3D" id="1.20.120.520">
    <property type="entry name" value="nmb1532 protein domain like"/>
    <property type="match status" value="1"/>
</dbReference>
<reference evidence="3" key="1">
    <citation type="journal article" date="2020" name="Stud. Mycol.">
        <title>101 Dothideomycetes genomes: a test case for predicting lifestyles and emergence of pathogens.</title>
        <authorList>
            <person name="Haridas S."/>
            <person name="Albert R."/>
            <person name="Binder M."/>
            <person name="Bloem J."/>
            <person name="Labutti K."/>
            <person name="Salamov A."/>
            <person name="Andreopoulos B."/>
            <person name="Baker S."/>
            <person name="Barry K."/>
            <person name="Bills G."/>
            <person name="Bluhm B."/>
            <person name="Cannon C."/>
            <person name="Castanera R."/>
            <person name="Culley D."/>
            <person name="Daum C."/>
            <person name="Ezra D."/>
            <person name="Gonzalez J."/>
            <person name="Henrissat B."/>
            <person name="Kuo A."/>
            <person name="Liang C."/>
            <person name="Lipzen A."/>
            <person name="Lutzoni F."/>
            <person name="Magnuson J."/>
            <person name="Mondo S."/>
            <person name="Nolan M."/>
            <person name="Ohm R."/>
            <person name="Pangilinan J."/>
            <person name="Park H.-J."/>
            <person name="Ramirez L."/>
            <person name="Alfaro M."/>
            <person name="Sun H."/>
            <person name="Tritt A."/>
            <person name="Yoshinaga Y."/>
            <person name="Zwiers L.-H."/>
            <person name="Turgeon B."/>
            <person name="Goodwin S."/>
            <person name="Spatafora J."/>
            <person name="Crous P."/>
            <person name="Grigoriev I."/>
        </authorList>
    </citation>
    <scope>NUCLEOTIDE SEQUENCE</scope>
    <source>
        <strain evidence="3">CBS 115976</strain>
    </source>
</reference>
<dbReference type="CDD" id="cd12108">
    <property type="entry name" value="Hr-like"/>
    <property type="match status" value="1"/>
</dbReference>
<organism evidence="3 4">
    <name type="scientific">Microthyrium microscopicum</name>
    <dbReference type="NCBI Taxonomy" id="703497"/>
    <lineage>
        <taxon>Eukaryota</taxon>
        <taxon>Fungi</taxon>
        <taxon>Dikarya</taxon>
        <taxon>Ascomycota</taxon>
        <taxon>Pezizomycotina</taxon>
        <taxon>Dothideomycetes</taxon>
        <taxon>Dothideomycetes incertae sedis</taxon>
        <taxon>Microthyriales</taxon>
        <taxon>Microthyriaceae</taxon>
        <taxon>Microthyrium</taxon>
    </lineage>
</organism>
<dbReference type="PANTHER" id="PTHR38048:SF1">
    <property type="entry name" value="HEMERYTHRIN-LIKE DOMAIN-CONTAINING PROTEIN"/>
    <property type="match status" value="1"/>
</dbReference>
<sequence length="181" mass="21474">MAEASNPKPQEVPEAENLPKLSASDFHKYNQMAEMMQSYHNHFRQTWTAMHNACSTGKRPSNMTLKQFLAYCMTFCRQLTMHHNIEEEYIFPDLGRKMPIFQDTQLMKEQHKGIHAGLDRFEHYLNQCREGEREYRASELKEIMDSFGDVLWAHLDAEVEQLGAENMRKYWTLQEMNGMRY</sequence>
<proteinExistence type="predicted"/>
<feature type="domain" description="Hemerythrin-like" evidence="2">
    <location>
        <begin position="33"/>
        <end position="160"/>
    </location>
</feature>
<evidence type="ECO:0000313" key="3">
    <source>
        <dbReference type="EMBL" id="KAF2672247.1"/>
    </source>
</evidence>
<evidence type="ECO:0000256" key="1">
    <source>
        <dbReference type="SAM" id="MobiDB-lite"/>
    </source>
</evidence>
<dbReference type="Pfam" id="PF01814">
    <property type="entry name" value="Hemerythrin"/>
    <property type="match status" value="1"/>
</dbReference>